<dbReference type="GO" id="GO:0016020">
    <property type="term" value="C:membrane"/>
    <property type="evidence" value="ECO:0007669"/>
    <property type="project" value="UniProtKB-SubCell"/>
</dbReference>
<sequence>MHIGYKSSEGIPTPVTCYKVRQRQIGATPVQVWNLDEQGAEVSPGKIEVNANDLVLYQRGRPPVRWPLRGLRRYGFDAHLFSFESGRRCPTGSGIYAFKCHRAEALFNALQECIQNSGAASAMTTTISSSATVPDQQQTVPPSSVVPLTSQRNDIVFPPPISNGPTVDSSGYLEPISLGSLRPPTSTQSNAAAITTPGAMSQNLPQHSYVNSCAQCGQPHPPPCVDINTNYAKLDDLLRQEAGVKPRDSNHFYVNVNPMPLNQQQQHQQPLQTHSYANLSCPASPERTVPPMAVSSSTAAAAAGLVNNGGSVDEVNYVVLDLDHQSDSSTSAVSPVATAAPAVGATAAAPGGTAAAGVATLVPGSQPTSPIRTPEGYATIDFDRTAALSNSANPGAHHHDDSVRKTRHNSNAVPVLC</sequence>
<comment type="caution">
    <text evidence="8">The sequence shown here is derived from an EMBL/GenBank/DDBJ whole genome shotgun (WGS) entry which is preliminary data.</text>
</comment>
<dbReference type="PANTHER" id="PTHR21258:SF55">
    <property type="entry name" value="FI23523P1"/>
    <property type="match status" value="1"/>
</dbReference>
<dbReference type="Proteomes" id="UP000821837">
    <property type="component" value="Chromosome 8"/>
</dbReference>
<gene>
    <name evidence="8" type="ORF">HPB52_023008</name>
</gene>
<keyword evidence="2" id="KW-0597">Phosphoprotein</keyword>
<reference evidence="8" key="1">
    <citation type="journal article" date="2020" name="Cell">
        <title>Large-Scale Comparative Analyses of Tick Genomes Elucidate Their Genetic Diversity and Vector Capacities.</title>
        <authorList>
            <consortium name="Tick Genome and Microbiome Consortium (TIGMIC)"/>
            <person name="Jia N."/>
            <person name="Wang J."/>
            <person name="Shi W."/>
            <person name="Du L."/>
            <person name="Sun Y."/>
            <person name="Zhan W."/>
            <person name="Jiang J.F."/>
            <person name="Wang Q."/>
            <person name="Zhang B."/>
            <person name="Ji P."/>
            <person name="Bell-Sakyi L."/>
            <person name="Cui X.M."/>
            <person name="Yuan T.T."/>
            <person name="Jiang B.G."/>
            <person name="Yang W.F."/>
            <person name="Lam T.T."/>
            <person name="Chang Q.C."/>
            <person name="Ding S.J."/>
            <person name="Wang X.J."/>
            <person name="Zhu J.G."/>
            <person name="Ruan X.D."/>
            <person name="Zhao L."/>
            <person name="Wei J.T."/>
            <person name="Ye R.Z."/>
            <person name="Que T.C."/>
            <person name="Du C.H."/>
            <person name="Zhou Y.H."/>
            <person name="Cheng J.X."/>
            <person name="Dai P.F."/>
            <person name="Guo W.B."/>
            <person name="Han X.H."/>
            <person name="Huang E.J."/>
            <person name="Li L.F."/>
            <person name="Wei W."/>
            <person name="Gao Y.C."/>
            <person name="Liu J.Z."/>
            <person name="Shao H.Z."/>
            <person name="Wang X."/>
            <person name="Wang C.C."/>
            <person name="Yang T.C."/>
            <person name="Huo Q.B."/>
            <person name="Li W."/>
            <person name="Chen H.Y."/>
            <person name="Chen S.E."/>
            <person name="Zhou L.G."/>
            <person name="Ni X.B."/>
            <person name="Tian J.H."/>
            <person name="Sheng Y."/>
            <person name="Liu T."/>
            <person name="Pan Y.S."/>
            <person name="Xia L.Y."/>
            <person name="Li J."/>
            <person name="Zhao F."/>
            <person name="Cao W.C."/>
        </authorList>
    </citation>
    <scope>NUCLEOTIDE SEQUENCE</scope>
    <source>
        <strain evidence="8">Rsan-2018</strain>
    </source>
</reference>
<dbReference type="SUPFAM" id="SSF50729">
    <property type="entry name" value="PH domain-like"/>
    <property type="match status" value="1"/>
</dbReference>
<proteinExistence type="predicted"/>
<keyword evidence="9" id="KW-1185">Reference proteome</keyword>
<dbReference type="Pfam" id="PF02174">
    <property type="entry name" value="IRS"/>
    <property type="match status" value="1"/>
</dbReference>
<feature type="region of interest" description="Disordered" evidence="6">
    <location>
        <begin position="389"/>
        <end position="417"/>
    </location>
</feature>
<dbReference type="PANTHER" id="PTHR21258">
    <property type="entry name" value="DOCKING PROTEIN RELATED"/>
    <property type="match status" value="1"/>
</dbReference>
<evidence type="ECO:0000313" key="9">
    <source>
        <dbReference type="Proteomes" id="UP000821837"/>
    </source>
</evidence>
<dbReference type="PROSITE" id="PS51064">
    <property type="entry name" value="IRS_PTB"/>
    <property type="match status" value="1"/>
</dbReference>
<dbReference type="SMART" id="SM00310">
    <property type="entry name" value="PTBI"/>
    <property type="match status" value="1"/>
</dbReference>
<comment type="subcellular location">
    <subcellularLocation>
        <location evidence="1">Membrane</location>
    </subcellularLocation>
</comment>
<protein>
    <recommendedName>
        <fullName evidence="7">IRS-type PTB domain-containing protein</fullName>
    </recommendedName>
</protein>
<dbReference type="AlphaFoldDB" id="A0A9D4PIB3"/>
<dbReference type="InterPro" id="IPR011993">
    <property type="entry name" value="PH-like_dom_sf"/>
</dbReference>
<evidence type="ECO:0000256" key="5">
    <source>
        <dbReference type="ARBA" id="ARBA00023288"/>
    </source>
</evidence>
<reference evidence="8" key="2">
    <citation type="submission" date="2021-09" db="EMBL/GenBank/DDBJ databases">
        <authorList>
            <person name="Jia N."/>
            <person name="Wang J."/>
            <person name="Shi W."/>
            <person name="Du L."/>
            <person name="Sun Y."/>
            <person name="Zhan W."/>
            <person name="Jiang J."/>
            <person name="Wang Q."/>
            <person name="Zhang B."/>
            <person name="Ji P."/>
            <person name="Sakyi L.B."/>
            <person name="Cui X."/>
            <person name="Yuan T."/>
            <person name="Jiang B."/>
            <person name="Yang W."/>
            <person name="Lam T.T.-Y."/>
            <person name="Chang Q."/>
            <person name="Ding S."/>
            <person name="Wang X."/>
            <person name="Zhu J."/>
            <person name="Ruan X."/>
            <person name="Zhao L."/>
            <person name="Wei J."/>
            <person name="Que T."/>
            <person name="Du C."/>
            <person name="Cheng J."/>
            <person name="Dai P."/>
            <person name="Han X."/>
            <person name="Huang E."/>
            <person name="Gao Y."/>
            <person name="Liu J."/>
            <person name="Shao H."/>
            <person name="Ye R."/>
            <person name="Li L."/>
            <person name="Wei W."/>
            <person name="Wang X."/>
            <person name="Wang C."/>
            <person name="Huo Q."/>
            <person name="Li W."/>
            <person name="Guo W."/>
            <person name="Chen H."/>
            <person name="Chen S."/>
            <person name="Zhou L."/>
            <person name="Zhou L."/>
            <person name="Ni X."/>
            <person name="Tian J."/>
            <person name="Zhou Y."/>
            <person name="Sheng Y."/>
            <person name="Liu T."/>
            <person name="Pan Y."/>
            <person name="Xia L."/>
            <person name="Li J."/>
            <person name="Zhao F."/>
            <person name="Cao W."/>
        </authorList>
    </citation>
    <scope>NUCLEOTIDE SEQUENCE</scope>
    <source>
        <strain evidence="8">Rsan-2018</strain>
        <tissue evidence="8">Larvae</tissue>
    </source>
</reference>
<keyword evidence="5" id="KW-0449">Lipoprotein</keyword>
<dbReference type="VEuPathDB" id="VectorBase:RSAN_030513"/>
<keyword evidence="4" id="KW-0472">Membrane</keyword>
<dbReference type="GO" id="GO:0008543">
    <property type="term" value="P:fibroblast growth factor receptor signaling pathway"/>
    <property type="evidence" value="ECO:0007669"/>
    <property type="project" value="TreeGrafter"/>
</dbReference>
<dbReference type="SMART" id="SM01244">
    <property type="entry name" value="IRS"/>
    <property type="match status" value="1"/>
</dbReference>
<dbReference type="CDD" id="cd01202">
    <property type="entry name" value="PTB_FRS2"/>
    <property type="match status" value="1"/>
</dbReference>
<evidence type="ECO:0000256" key="4">
    <source>
        <dbReference type="ARBA" id="ARBA00023136"/>
    </source>
</evidence>
<dbReference type="EMBL" id="JABSTV010001254">
    <property type="protein sequence ID" value="KAH7940294.1"/>
    <property type="molecule type" value="Genomic_DNA"/>
</dbReference>
<accession>A0A9D4PIB3</accession>
<keyword evidence="3" id="KW-0519">Myristate</keyword>
<evidence type="ECO:0000259" key="7">
    <source>
        <dbReference type="PROSITE" id="PS51064"/>
    </source>
</evidence>
<organism evidence="8 9">
    <name type="scientific">Rhipicephalus sanguineus</name>
    <name type="common">Brown dog tick</name>
    <name type="synonym">Ixodes sanguineus</name>
    <dbReference type="NCBI Taxonomy" id="34632"/>
    <lineage>
        <taxon>Eukaryota</taxon>
        <taxon>Metazoa</taxon>
        <taxon>Ecdysozoa</taxon>
        <taxon>Arthropoda</taxon>
        <taxon>Chelicerata</taxon>
        <taxon>Arachnida</taxon>
        <taxon>Acari</taxon>
        <taxon>Parasitiformes</taxon>
        <taxon>Ixodida</taxon>
        <taxon>Ixodoidea</taxon>
        <taxon>Ixodidae</taxon>
        <taxon>Rhipicephalinae</taxon>
        <taxon>Rhipicephalus</taxon>
        <taxon>Rhipicephalus</taxon>
    </lineage>
</organism>
<name>A0A9D4PIB3_RHISA</name>
<feature type="domain" description="IRS-type PTB" evidence="7">
    <location>
        <begin position="22"/>
        <end position="124"/>
    </location>
</feature>
<dbReference type="InterPro" id="IPR038742">
    <property type="entry name" value="FRS2_PTB"/>
</dbReference>
<evidence type="ECO:0000313" key="8">
    <source>
        <dbReference type="EMBL" id="KAH7940294.1"/>
    </source>
</evidence>
<evidence type="ECO:0000256" key="3">
    <source>
        <dbReference type="ARBA" id="ARBA00022707"/>
    </source>
</evidence>
<dbReference type="Gene3D" id="2.30.29.30">
    <property type="entry name" value="Pleckstrin-homology domain (PH domain)/Phosphotyrosine-binding domain (PTB)"/>
    <property type="match status" value="1"/>
</dbReference>
<evidence type="ECO:0000256" key="1">
    <source>
        <dbReference type="ARBA" id="ARBA00004370"/>
    </source>
</evidence>
<dbReference type="InterPro" id="IPR002404">
    <property type="entry name" value="IRS_PTB"/>
</dbReference>
<dbReference type="GO" id="GO:0005068">
    <property type="term" value="F:transmembrane receptor protein tyrosine kinase adaptor activity"/>
    <property type="evidence" value="ECO:0007669"/>
    <property type="project" value="TreeGrafter"/>
</dbReference>
<evidence type="ECO:0000256" key="2">
    <source>
        <dbReference type="ARBA" id="ARBA00022553"/>
    </source>
</evidence>
<evidence type="ECO:0000256" key="6">
    <source>
        <dbReference type="SAM" id="MobiDB-lite"/>
    </source>
</evidence>
<dbReference type="InterPro" id="IPR050996">
    <property type="entry name" value="Docking_Protein_DOK"/>
</dbReference>
<dbReference type="GO" id="GO:0005104">
    <property type="term" value="F:fibroblast growth factor receptor binding"/>
    <property type="evidence" value="ECO:0007669"/>
    <property type="project" value="TreeGrafter"/>
</dbReference>
<dbReference type="GO" id="GO:0005737">
    <property type="term" value="C:cytoplasm"/>
    <property type="evidence" value="ECO:0007669"/>
    <property type="project" value="TreeGrafter"/>
</dbReference>